<accession>A0ACC1JYT9</accession>
<evidence type="ECO:0000313" key="1">
    <source>
        <dbReference type="EMBL" id="KAJ2769947.1"/>
    </source>
</evidence>
<name>A0ACC1JYT9_9FUNG</name>
<dbReference type="EMBL" id="JANBUJ010000831">
    <property type="protein sequence ID" value="KAJ2769947.1"/>
    <property type="molecule type" value="Genomic_DNA"/>
</dbReference>
<proteinExistence type="predicted"/>
<reference evidence="1" key="1">
    <citation type="submission" date="2022-07" db="EMBL/GenBank/DDBJ databases">
        <title>Phylogenomic reconstructions and comparative analyses of Kickxellomycotina fungi.</title>
        <authorList>
            <person name="Reynolds N.K."/>
            <person name="Stajich J.E."/>
            <person name="Barry K."/>
            <person name="Grigoriev I.V."/>
            <person name="Crous P."/>
            <person name="Smith M.E."/>
        </authorList>
    </citation>
    <scope>NUCLEOTIDE SEQUENCE</scope>
    <source>
        <strain evidence="1">CBS 109366</strain>
    </source>
</reference>
<gene>
    <name evidence="1" type="ORF">IWQ57_002884</name>
</gene>
<protein>
    <submittedName>
        <fullName evidence="1">Uncharacterized protein</fullName>
    </submittedName>
</protein>
<keyword evidence="2" id="KW-1185">Reference proteome</keyword>
<comment type="caution">
    <text evidence="1">The sequence shown here is derived from an EMBL/GenBank/DDBJ whole genome shotgun (WGS) entry which is preliminary data.</text>
</comment>
<dbReference type="Proteomes" id="UP001140234">
    <property type="component" value="Unassembled WGS sequence"/>
</dbReference>
<sequence length="428" mass="46900">MRTEGPKEYALPEQISYARLAEDFAELQPYLVAGGGGHRTIDFGSPDAVRALNRALLRVYFDLDVHLPSDSLCPAVANRLNYLTWIRTSIVSELPPTCRLAGLDIGTGASCIYPLLGSRAIARCTFVGTDINSGSIAEARANVLRNGLQGSIDVVLNADRDVKLPLDAAGFPLPPADADGAAFTFCMCNPPFYKDADERQQLARMKARPPALVTQGKDDELFTVGGEEAFIAGLVRESALHAKRIRWFTVMTGKKSTLLVMARGARAAHARQVREGRLVQGKTVRWVLAWSFYGQTRFSLSPDACSPGDALRWFEDMASKLDIRTRVVEDAGAAGSAVRRCVAQERTWTREWRRQEKLGVRPPKTRPSGGDDAAPALEFTVEIRGGGAATKVDLFLEPGHYPELLMSLHSHLKERLPSPQNTEESPTK</sequence>
<organism evidence="1 2">
    <name type="scientific">Coemansia nantahalensis</name>
    <dbReference type="NCBI Taxonomy" id="2789366"/>
    <lineage>
        <taxon>Eukaryota</taxon>
        <taxon>Fungi</taxon>
        <taxon>Fungi incertae sedis</taxon>
        <taxon>Zoopagomycota</taxon>
        <taxon>Kickxellomycotina</taxon>
        <taxon>Kickxellomycetes</taxon>
        <taxon>Kickxellales</taxon>
        <taxon>Kickxellaceae</taxon>
        <taxon>Coemansia</taxon>
    </lineage>
</organism>
<evidence type="ECO:0000313" key="2">
    <source>
        <dbReference type="Proteomes" id="UP001140234"/>
    </source>
</evidence>